<sequence length="638" mass="70593">MRTTNANQHFPDYEILGELGRSNARVLKARHRQTGELVAIKHFAFNTDAGTLRRFQRESDIMTTLAHPNVVKIKEVHFDADLPYIVMELIEGGDVRSLLKNRHQLDAATTIRLGLQMAEALKAIHEAGIVHRDIKPDNIMFRQLQSGELHFLLTDFGIARFREQPNTVTGHSAMTYEYASPEQFHDPSSVTEATDFYSLGVVLYECLTGQVPFVLGDFGIGLLSKRIENETPAPLPAGLPVSLRQVVEDLLCKQPADRLTVAGELKRKLKRADLELDDEPQSIPAPVTPVIAVAPVVPPAPPVSGTATHEPAKATLPAPSPHVAPARPAETQRYEPVKAVQPSTRPPYVPPANVRPPDVRGTSQPGPVKKRSGDSAILITLILVVVMLGFVWYYHSRREPHPTAKASQDTVAVIPADTTEAITGEMPADTALTESSESPENPVQELLDQGSQYYAQNNFTEAFRVYKQAADEGNSEAQNWIGLLYDQGKGVGEDQTEATNWYRKSATQGNPFGQYNLGAQYYNGEGVEQDYKQAFDWYAKAAEQGNTSAENGLGDLYYFGYGVTQSNADAVQWYRRAADHGNAFGQYNMGWMYENGYGVDKNVDQAVRLYQSSAKQGNAFSIKALRRLGYNVREYRAQ</sequence>
<dbReference type="SMART" id="SM00671">
    <property type="entry name" value="SEL1"/>
    <property type="match status" value="5"/>
</dbReference>
<evidence type="ECO:0000256" key="4">
    <source>
        <dbReference type="ARBA" id="ARBA00022840"/>
    </source>
</evidence>
<dbReference type="InterPro" id="IPR011990">
    <property type="entry name" value="TPR-like_helical_dom_sf"/>
</dbReference>
<keyword evidence="6" id="KW-1133">Transmembrane helix</keyword>
<dbReference type="SMART" id="SM00220">
    <property type="entry name" value="S_TKc"/>
    <property type="match status" value="1"/>
</dbReference>
<feature type="region of interest" description="Disordered" evidence="5">
    <location>
        <begin position="302"/>
        <end position="371"/>
    </location>
</feature>
<keyword evidence="9" id="KW-1185">Reference proteome</keyword>
<dbReference type="Pfam" id="PF00069">
    <property type="entry name" value="Pkinase"/>
    <property type="match status" value="1"/>
</dbReference>
<keyword evidence="2" id="KW-0547">Nucleotide-binding</keyword>
<evidence type="ECO:0000256" key="1">
    <source>
        <dbReference type="ARBA" id="ARBA00022679"/>
    </source>
</evidence>
<dbReference type="InterPro" id="IPR008271">
    <property type="entry name" value="Ser/Thr_kinase_AS"/>
</dbReference>
<dbReference type="GO" id="GO:0004674">
    <property type="term" value="F:protein serine/threonine kinase activity"/>
    <property type="evidence" value="ECO:0007669"/>
    <property type="project" value="TreeGrafter"/>
</dbReference>
<dbReference type="SUPFAM" id="SSF56112">
    <property type="entry name" value="Protein kinase-like (PK-like)"/>
    <property type="match status" value="1"/>
</dbReference>
<dbReference type="Gene3D" id="1.10.510.10">
    <property type="entry name" value="Transferase(Phosphotransferase) domain 1"/>
    <property type="match status" value="1"/>
</dbReference>
<protein>
    <recommendedName>
        <fullName evidence="7">Protein kinase domain-containing protein</fullName>
    </recommendedName>
</protein>
<keyword evidence="6" id="KW-0812">Transmembrane</keyword>
<proteinExistence type="predicted"/>
<name>A0A1S2VQF3_9BACT</name>
<dbReference type="SUPFAM" id="SSF81901">
    <property type="entry name" value="HCP-like"/>
    <property type="match status" value="1"/>
</dbReference>
<dbReference type="PROSITE" id="PS00108">
    <property type="entry name" value="PROTEIN_KINASE_ST"/>
    <property type="match status" value="1"/>
</dbReference>
<dbReference type="AlphaFoldDB" id="A0A1S2VQF3"/>
<accession>A0A1S2VQF3</accession>
<organism evidence="8 9">
    <name type="scientific">Arsenicibacter rosenii</name>
    <dbReference type="NCBI Taxonomy" id="1750698"/>
    <lineage>
        <taxon>Bacteria</taxon>
        <taxon>Pseudomonadati</taxon>
        <taxon>Bacteroidota</taxon>
        <taxon>Cytophagia</taxon>
        <taxon>Cytophagales</taxon>
        <taxon>Spirosomataceae</taxon>
        <taxon>Arsenicibacter</taxon>
    </lineage>
</organism>
<keyword evidence="4" id="KW-0067">ATP-binding</keyword>
<evidence type="ECO:0000256" key="3">
    <source>
        <dbReference type="ARBA" id="ARBA00022777"/>
    </source>
</evidence>
<dbReference type="CDD" id="cd14014">
    <property type="entry name" value="STKc_PknB_like"/>
    <property type="match status" value="1"/>
</dbReference>
<dbReference type="Pfam" id="PF08238">
    <property type="entry name" value="Sel1"/>
    <property type="match status" value="5"/>
</dbReference>
<dbReference type="InterPro" id="IPR011009">
    <property type="entry name" value="Kinase-like_dom_sf"/>
</dbReference>
<reference evidence="8 9" key="1">
    <citation type="submission" date="2016-10" db="EMBL/GenBank/DDBJ databases">
        <title>Arsenicibacter rosenii gen. nov., sp. nov., an efficient arsenic-methylating bacterium isolated from an arsenic-contaminated paddy soil.</title>
        <authorList>
            <person name="Huang K."/>
        </authorList>
    </citation>
    <scope>NUCLEOTIDE SEQUENCE [LARGE SCALE GENOMIC DNA]</scope>
    <source>
        <strain evidence="8 9">SM-1</strain>
    </source>
</reference>
<dbReference type="OrthoDB" id="9813021at2"/>
<comment type="caution">
    <text evidence="8">The sequence shown here is derived from an EMBL/GenBank/DDBJ whole genome shotgun (WGS) entry which is preliminary data.</text>
</comment>
<evidence type="ECO:0000259" key="7">
    <source>
        <dbReference type="PROSITE" id="PS50011"/>
    </source>
</evidence>
<evidence type="ECO:0000313" key="8">
    <source>
        <dbReference type="EMBL" id="OIN60974.1"/>
    </source>
</evidence>
<dbReference type="PANTHER" id="PTHR43289">
    <property type="entry name" value="MITOGEN-ACTIVATED PROTEIN KINASE KINASE KINASE 20-RELATED"/>
    <property type="match status" value="1"/>
</dbReference>
<dbReference type="InterPro" id="IPR000719">
    <property type="entry name" value="Prot_kinase_dom"/>
</dbReference>
<keyword evidence="1" id="KW-0808">Transferase</keyword>
<feature type="compositionally biased region" description="Pro residues" evidence="5">
    <location>
        <begin position="344"/>
        <end position="354"/>
    </location>
</feature>
<evidence type="ECO:0000256" key="2">
    <source>
        <dbReference type="ARBA" id="ARBA00022741"/>
    </source>
</evidence>
<keyword evidence="6" id="KW-0472">Membrane</keyword>
<dbReference type="EMBL" id="MORL01000001">
    <property type="protein sequence ID" value="OIN60974.1"/>
    <property type="molecule type" value="Genomic_DNA"/>
</dbReference>
<evidence type="ECO:0000256" key="5">
    <source>
        <dbReference type="SAM" id="MobiDB-lite"/>
    </source>
</evidence>
<dbReference type="InterPro" id="IPR006597">
    <property type="entry name" value="Sel1-like"/>
</dbReference>
<dbReference type="PROSITE" id="PS50011">
    <property type="entry name" value="PROTEIN_KINASE_DOM"/>
    <property type="match status" value="1"/>
</dbReference>
<gene>
    <name evidence="8" type="ORF">BLX24_02515</name>
</gene>
<keyword evidence="3" id="KW-0418">Kinase</keyword>
<dbReference type="Gene3D" id="1.25.40.10">
    <property type="entry name" value="Tetratricopeptide repeat domain"/>
    <property type="match status" value="1"/>
</dbReference>
<feature type="domain" description="Protein kinase" evidence="7">
    <location>
        <begin position="13"/>
        <end position="274"/>
    </location>
</feature>
<evidence type="ECO:0000256" key="6">
    <source>
        <dbReference type="SAM" id="Phobius"/>
    </source>
</evidence>
<dbReference type="Proteomes" id="UP000181790">
    <property type="component" value="Unassembled WGS sequence"/>
</dbReference>
<dbReference type="GO" id="GO:0005524">
    <property type="term" value="F:ATP binding"/>
    <property type="evidence" value="ECO:0007669"/>
    <property type="project" value="UniProtKB-KW"/>
</dbReference>
<feature type="transmembrane region" description="Helical" evidence="6">
    <location>
        <begin position="376"/>
        <end position="395"/>
    </location>
</feature>
<evidence type="ECO:0000313" key="9">
    <source>
        <dbReference type="Proteomes" id="UP000181790"/>
    </source>
</evidence>
<dbReference type="PANTHER" id="PTHR43289:SF6">
    <property type="entry name" value="SERINE_THREONINE-PROTEIN KINASE NEKL-3"/>
    <property type="match status" value="1"/>
</dbReference>